<gene>
    <name evidence="1" type="ORF">MC7420_7692</name>
</gene>
<reference evidence="1 2" key="1">
    <citation type="submission" date="2008-07" db="EMBL/GenBank/DDBJ databases">
        <authorList>
            <person name="Tandeau de Marsac N."/>
            <person name="Ferriera S."/>
            <person name="Johnson J."/>
            <person name="Kravitz S."/>
            <person name="Beeson K."/>
            <person name="Sutton G."/>
            <person name="Rogers Y.-H."/>
            <person name="Friedman R."/>
            <person name="Frazier M."/>
            <person name="Venter J.C."/>
        </authorList>
    </citation>
    <scope>NUCLEOTIDE SEQUENCE [LARGE SCALE GENOMIC DNA]</scope>
    <source>
        <strain evidence="1 2">PCC 7420</strain>
    </source>
</reference>
<proteinExistence type="predicted"/>
<dbReference type="STRING" id="118168.MC7420_7692"/>
<evidence type="ECO:0000313" key="2">
    <source>
        <dbReference type="Proteomes" id="UP000003835"/>
    </source>
</evidence>
<dbReference type="HOGENOM" id="CLU_3249928_0_0_3"/>
<organism evidence="1 2">
    <name type="scientific">Coleofasciculus chthonoplastes PCC 7420</name>
    <dbReference type="NCBI Taxonomy" id="118168"/>
    <lineage>
        <taxon>Bacteria</taxon>
        <taxon>Bacillati</taxon>
        <taxon>Cyanobacteriota</taxon>
        <taxon>Cyanophyceae</taxon>
        <taxon>Coleofasciculales</taxon>
        <taxon>Coleofasciculaceae</taxon>
        <taxon>Coleofasciculus</taxon>
    </lineage>
</organism>
<accession>B4VIF4</accession>
<dbReference type="Proteomes" id="UP000003835">
    <property type="component" value="Unassembled WGS sequence"/>
</dbReference>
<dbReference type="EMBL" id="DS989842">
    <property type="protein sequence ID" value="EDX77954.1"/>
    <property type="molecule type" value="Genomic_DNA"/>
</dbReference>
<keyword evidence="2" id="KW-1185">Reference proteome</keyword>
<evidence type="ECO:0000313" key="1">
    <source>
        <dbReference type="EMBL" id="EDX77954.1"/>
    </source>
</evidence>
<dbReference type="AlphaFoldDB" id="B4VIF4"/>
<sequence>MIADHKQKLAMTFFYSNGIKFSTNSTIEARGGFSHIWVQLKR</sequence>
<name>B4VIF4_9CYAN</name>
<protein>
    <submittedName>
        <fullName evidence="1">Uncharacterized protein</fullName>
    </submittedName>
</protein>